<feature type="domain" description="DUF58" evidence="1">
    <location>
        <begin position="198"/>
        <end position="231"/>
    </location>
</feature>
<evidence type="ECO:0000259" key="1">
    <source>
        <dbReference type="Pfam" id="PF01882"/>
    </source>
</evidence>
<dbReference type="Pfam" id="PF01882">
    <property type="entry name" value="DUF58"/>
    <property type="match status" value="1"/>
</dbReference>
<protein>
    <submittedName>
        <fullName evidence="2">DUF58 domain-containing protein</fullName>
    </submittedName>
</protein>
<reference evidence="2" key="1">
    <citation type="submission" date="2020-10" db="EMBL/GenBank/DDBJ databases">
        <authorList>
            <person name="Gilroy R."/>
        </authorList>
    </citation>
    <scope>NUCLEOTIDE SEQUENCE</scope>
    <source>
        <strain evidence="2">4509</strain>
    </source>
</reference>
<dbReference type="Proteomes" id="UP000824082">
    <property type="component" value="Unassembled WGS sequence"/>
</dbReference>
<reference evidence="2" key="2">
    <citation type="journal article" date="2021" name="PeerJ">
        <title>Extensive microbial diversity within the chicken gut microbiome revealed by metagenomics and culture.</title>
        <authorList>
            <person name="Gilroy R."/>
            <person name="Ravi A."/>
            <person name="Getino M."/>
            <person name="Pursley I."/>
            <person name="Horton D.L."/>
            <person name="Alikhan N.F."/>
            <person name="Baker D."/>
            <person name="Gharbi K."/>
            <person name="Hall N."/>
            <person name="Watson M."/>
            <person name="Adriaenssens E.M."/>
            <person name="Foster-Nyarko E."/>
            <person name="Jarju S."/>
            <person name="Secka A."/>
            <person name="Antonio M."/>
            <person name="Oren A."/>
            <person name="Chaudhuri R.R."/>
            <person name="La Ragione R."/>
            <person name="Hildebrand F."/>
            <person name="Pallen M.J."/>
        </authorList>
    </citation>
    <scope>NUCLEOTIDE SEQUENCE</scope>
    <source>
        <strain evidence="2">4509</strain>
    </source>
</reference>
<dbReference type="PANTHER" id="PTHR34351">
    <property type="entry name" value="SLR1927 PROTEIN-RELATED"/>
    <property type="match status" value="1"/>
</dbReference>
<organism evidence="2 3">
    <name type="scientific">Candidatus Egerieicola faecale</name>
    <dbReference type="NCBI Taxonomy" id="2840774"/>
    <lineage>
        <taxon>Bacteria</taxon>
        <taxon>Bacillati</taxon>
        <taxon>Bacillota</taxon>
        <taxon>Clostridia</taxon>
        <taxon>Eubacteriales</taxon>
        <taxon>Oscillospiraceae</taxon>
        <taxon>Oscillospiraceae incertae sedis</taxon>
        <taxon>Candidatus Egerieicola</taxon>
    </lineage>
</organism>
<sequence>MKKGLYLLLLLVTLAVGSVYQIDLLMALAIGEVLLWICLALVSWRCRRHLKLGFEKRVAVVLRQEKAPCTLRAENTGRTAILRFRARLRYGYPWEKKPKKLLVYGALEGREVQLSRVELPAVSCGLLHLTLDRVRVYDWLGLTSSSFSKQKAEAWLAVLPPFQEVPVDLSYRSAGDSAALLLSSLPQQNGDSEEVRQLREYREGDPTRSIHWKQSARTQTLLVKEYEQQSDRLVELHLGLNWFAFSTPSQREGFYVILSALVHGLLRALPQIPVYWTDGEGRPQGMQLSSKEGSEPLLLLLYHLEQGEGLSLEHPAPPVAPPGRILRLDFTTGLQLLEDRKVLCSFSPKQYPQQLSCFTLQL</sequence>
<evidence type="ECO:0000313" key="2">
    <source>
        <dbReference type="EMBL" id="HIU42459.1"/>
    </source>
</evidence>
<dbReference type="EMBL" id="DVMX01000150">
    <property type="protein sequence ID" value="HIU42459.1"/>
    <property type="molecule type" value="Genomic_DNA"/>
</dbReference>
<dbReference type="AlphaFoldDB" id="A0A9D1LJW0"/>
<dbReference type="InterPro" id="IPR002881">
    <property type="entry name" value="DUF58"/>
</dbReference>
<evidence type="ECO:0000313" key="3">
    <source>
        <dbReference type="Proteomes" id="UP000824082"/>
    </source>
</evidence>
<gene>
    <name evidence="2" type="ORF">IAD19_07910</name>
</gene>
<name>A0A9D1LJW0_9FIRM</name>
<dbReference type="PANTHER" id="PTHR34351:SF1">
    <property type="entry name" value="SLR1927 PROTEIN"/>
    <property type="match status" value="1"/>
</dbReference>
<accession>A0A9D1LJW0</accession>
<proteinExistence type="predicted"/>
<comment type="caution">
    <text evidence="2">The sequence shown here is derived from an EMBL/GenBank/DDBJ whole genome shotgun (WGS) entry which is preliminary data.</text>
</comment>